<proteinExistence type="inferred from homology"/>
<dbReference type="EMBL" id="CAKOAT010024448">
    <property type="protein sequence ID" value="CAH8284962.1"/>
    <property type="molecule type" value="Genomic_DNA"/>
</dbReference>
<sequence length="304" mass="32833">MALNKSPMQGGQATGRGYDHGGDYDGIKKVCVYFDGTSIRYLKVDYDKAGQVESHGHGRTIGTKHEITVDHPSEYITSVEGSYAVTQPYGCIVLRSLTFKTSKERTLTAGTVVGTKFLLENQGNPIVGFHGRAGSCVDSIGAYYAPLTPSHPLPPPSEKLEGQGSDGGASWDDGAFRNVKKIYIGQGHVGIVFVKFEYENDASEVVVGEEHGKQTLLGYEEFELDCPSEYITSVEVCHDIVMGAESGVITMLKFTTNKRTSPPFGLEAASSFVLKKEGHKITGFHGKSGDVLHKIGVHVVPITE</sequence>
<protein>
    <recommendedName>
        <fullName evidence="4">Jacalin-type lectin domain-containing protein</fullName>
    </recommendedName>
</protein>
<dbReference type="SMART" id="SM00915">
    <property type="entry name" value="Jacalin"/>
    <property type="match status" value="2"/>
</dbReference>
<dbReference type="GO" id="GO:0030246">
    <property type="term" value="F:carbohydrate binding"/>
    <property type="evidence" value="ECO:0007669"/>
    <property type="project" value="UniProtKB-KW"/>
</dbReference>
<gene>
    <name evidence="5" type="ORF">ERUC_LOCUS836</name>
</gene>
<dbReference type="AlphaFoldDB" id="A0ABC8ISU0"/>
<accession>A0ABC8ISU0</accession>
<dbReference type="SUPFAM" id="SSF51101">
    <property type="entry name" value="Mannose-binding lectins"/>
    <property type="match status" value="2"/>
</dbReference>
<evidence type="ECO:0000256" key="2">
    <source>
        <dbReference type="ARBA" id="ARBA00022734"/>
    </source>
</evidence>
<evidence type="ECO:0000313" key="6">
    <source>
        <dbReference type="Proteomes" id="UP001642260"/>
    </source>
</evidence>
<feature type="domain" description="Jacalin-type lectin" evidence="4">
    <location>
        <begin position="157"/>
        <end position="301"/>
    </location>
</feature>
<keyword evidence="3" id="KW-0677">Repeat</keyword>
<evidence type="ECO:0000256" key="3">
    <source>
        <dbReference type="ARBA" id="ARBA00022737"/>
    </source>
</evidence>
<comment type="caution">
    <text evidence="5">The sequence shown here is derived from an EMBL/GenBank/DDBJ whole genome shotgun (WGS) entry which is preliminary data.</text>
</comment>
<evidence type="ECO:0000256" key="1">
    <source>
        <dbReference type="ARBA" id="ARBA00006568"/>
    </source>
</evidence>
<name>A0ABC8ISU0_ERUVS</name>
<comment type="similarity">
    <text evidence="1">Belongs to the jacalin lectin family.</text>
</comment>
<dbReference type="Proteomes" id="UP001642260">
    <property type="component" value="Unassembled WGS sequence"/>
</dbReference>
<dbReference type="PROSITE" id="PS51752">
    <property type="entry name" value="JACALIN_LECTIN"/>
    <property type="match status" value="2"/>
</dbReference>
<organism evidence="5 6">
    <name type="scientific">Eruca vesicaria subsp. sativa</name>
    <name type="common">Garden rocket</name>
    <name type="synonym">Eruca sativa</name>
    <dbReference type="NCBI Taxonomy" id="29727"/>
    <lineage>
        <taxon>Eukaryota</taxon>
        <taxon>Viridiplantae</taxon>
        <taxon>Streptophyta</taxon>
        <taxon>Embryophyta</taxon>
        <taxon>Tracheophyta</taxon>
        <taxon>Spermatophyta</taxon>
        <taxon>Magnoliopsida</taxon>
        <taxon>eudicotyledons</taxon>
        <taxon>Gunneridae</taxon>
        <taxon>Pentapetalae</taxon>
        <taxon>rosids</taxon>
        <taxon>malvids</taxon>
        <taxon>Brassicales</taxon>
        <taxon>Brassicaceae</taxon>
        <taxon>Brassiceae</taxon>
        <taxon>Eruca</taxon>
    </lineage>
</organism>
<evidence type="ECO:0000259" key="4">
    <source>
        <dbReference type="PROSITE" id="PS51752"/>
    </source>
</evidence>
<dbReference type="InterPro" id="IPR033734">
    <property type="entry name" value="Jacalin-like_lectin_dom_plant"/>
</dbReference>
<dbReference type="PANTHER" id="PTHR47293:SF66">
    <property type="entry name" value="JACALIN-RELATED LECTIN 11-RELATED"/>
    <property type="match status" value="1"/>
</dbReference>
<keyword evidence="2" id="KW-0430">Lectin</keyword>
<dbReference type="InterPro" id="IPR036404">
    <property type="entry name" value="Jacalin-like_lectin_dom_sf"/>
</dbReference>
<reference evidence="5 6" key="1">
    <citation type="submission" date="2022-03" db="EMBL/GenBank/DDBJ databases">
        <authorList>
            <person name="Macdonald S."/>
            <person name="Ahmed S."/>
            <person name="Newling K."/>
        </authorList>
    </citation>
    <scope>NUCLEOTIDE SEQUENCE [LARGE SCALE GENOMIC DNA]</scope>
</reference>
<dbReference type="FunFam" id="2.100.10.30:FF:000001">
    <property type="entry name" value="Jacalin-related lectin 33"/>
    <property type="match status" value="2"/>
</dbReference>
<dbReference type="Gene3D" id="2.100.10.30">
    <property type="entry name" value="Jacalin-like lectin domain"/>
    <property type="match status" value="2"/>
</dbReference>
<evidence type="ECO:0000313" key="5">
    <source>
        <dbReference type="EMBL" id="CAH8284962.1"/>
    </source>
</evidence>
<dbReference type="CDD" id="cd09612">
    <property type="entry name" value="Jacalin"/>
    <property type="match status" value="2"/>
</dbReference>
<keyword evidence="6" id="KW-1185">Reference proteome</keyword>
<dbReference type="InterPro" id="IPR001229">
    <property type="entry name" value="Jacalin-like_lectin_dom"/>
</dbReference>
<feature type="domain" description="Jacalin-type lectin" evidence="4">
    <location>
        <begin position="3"/>
        <end position="146"/>
    </location>
</feature>
<dbReference type="PANTHER" id="PTHR47293">
    <property type="entry name" value="JACALIN-RELATED LECTIN 3"/>
    <property type="match status" value="1"/>
</dbReference>
<dbReference type="Pfam" id="PF01419">
    <property type="entry name" value="Jacalin"/>
    <property type="match status" value="2"/>
</dbReference>